<dbReference type="PANTHER" id="PTHR21310:SF37">
    <property type="entry name" value="AMINOGLYCOSIDE PHOSPHOTRANSFERASE DOMAIN-CONTAINING PROTEIN"/>
    <property type="match status" value="1"/>
</dbReference>
<dbReference type="AlphaFoldDB" id="A0A428SWQ4"/>
<dbReference type="InterPro" id="IPR011009">
    <property type="entry name" value="Kinase-like_dom_sf"/>
</dbReference>
<evidence type="ECO:0000313" key="4">
    <source>
        <dbReference type="Proteomes" id="UP000287144"/>
    </source>
</evidence>
<dbReference type="SUPFAM" id="SSF56112">
    <property type="entry name" value="Protein kinase-like (PK-like)"/>
    <property type="match status" value="1"/>
</dbReference>
<comment type="caution">
    <text evidence="3">The sequence shown here is derived from an EMBL/GenBank/DDBJ whole genome shotgun (WGS) entry which is preliminary data.</text>
</comment>
<dbReference type="InterPro" id="IPR002575">
    <property type="entry name" value="Aminoglycoside_PTrfase"/>
</dbReference>
<dbReference type="Proteomes" id="UP000287144">
    <property type="component" value="Unassembled WGS sequence"/>
</dbReference>
<feature type="region of interest" description="Disordered" evidence="1">
    <location>
        <begin position="30"/>
        <end position="59"/>
    </location>
</feature>
<gene>
    <name evidence="3" type="ORF">CEP52_012824</name>
</gene>
<evidence type="ECO:0000256" key="1">
    <source>
        <dbReference type="SAM" id="MobiDB-lite"/>
    </source>
</evidence>
<reference evidence="3 4" key="1">
    <citation type="submission" date="2017-06" db="EMBL/GenBank/DDBJ databases">
        <title>Comparative genomic analysis of Ambrosia Fusariam Clade fungi.</title>
        <authorList>
            <person name="Stajich J.E."/>
            <person name="Carrillo J."/>
            <person name="Kijimoto T."/>
            <person name="Eskalen A."/>
            <person name="O'Donnell K."/>
            <person name="Kasson M."/>
        </authorList>
    </citation>
    <scope>NUCLEOTIDE SEQUENCE [LARGE SCALE GENOMIC DNA]</scope>
    <source>
        <strain evidence="3 4">NRRL62579</strain>
    </source>
</reference>
<dbReference type="Pfam" id="PF01636">
    <property type="entry name" value="APH"/>
    <property type="match status" value="1"/>
</dbReference>
<name>A0A428SWQ4_9HYPO</name>
<dbReference type="Gene3D" id="3.90.1200.10">
    <property type="match status" value="1"/>
</dbReference>
<dbReference type="Gene3D" id="3.30.200.20">
    <property type="entry name" value="Phosphorylase Kinase, domain 1"/>
    <property type="match status" value="1"/>
</dbReference>
<protein>
    <recommendedName>
        <fullName evidence="2">Aminoglycoside phosphotransferase domain-containing protein</fullName>
    </recommendedName>
</protein>
<sequence>MELWTYFVSYISAFLDLLFSNSPSLFSKRLDPKRDPAKTTDEPIDATNTHVGSRDQDPTVDTFPLTEEQINAQIEEFIGSINEEAVCDLASRYRGQAPCTVLGRDRGSFNVCFFVRFGTDDARWVVRVPLEPVVVNSWAKIQSEVATLRFILNNTTIPVPRVRAFGTEAALIPGSSEAPSFLICDYIPGVPLLMKTLVEAPQDRRRQFYGELIDILAQLYNVEFATAGSLMPDPAGKPEPIVGEILSLPANELFRDRPGLQSTAVLPEGQYMAYHHHVLSETYRLPTQDLSQDQVQMELFAIESLAKLIKSTEPAHSAETFVLAHLDLRCHNIIITEDLHIRGIIDWEFSGTIPRRLFTPPPWLTGHDSSAAWACPPRAPILHHQLYPEFLKVLEEKSTSDSNCAGLWEEWKDDPELWFSLAQILRRPSCLTQLYYRSIFPRLFENLNHKVQVPRFFEDVENVSLALEAKHRIKQSNCYTQYLKDQGLFIDDDEESQQRIQEFITKAKEILNK</sequence>
<organism evidence="3 4">
    <name type="scientific">Fusarium oligoseptatum</name>
    <dbReference type="NCBI Taxonomy" id="2604345"/>
    <lineage>
        <taxon>Eukaryota</taxon>
        <taxon>Fungi</taxon>
        <taxon>Dikarya</taxon>
        <taxon>Ascomycota</taxon>
        <taxon>Pezizomycotina</taxon>
        <taxon>Sordariomycetes</taxon>
        <taxon>Hypocreomycetidae</taxon>
        <taxon>Hypocreales</taxon>
        <taxon>Nectriaceae</taxon>
        <taxon>Fusarium</taxon>
        <taxon>Fusarium solani species complex</taxon>
    </lineage>
</organism>
<accession>A0A428SWQ4</accession>
<evidence type="ECO:0000313" key="3">
    <source>
        <dbReference type="EMBL" id="RSL94136.1"/>
    </source>
</evidence>
<feature type="domain" description="Aminoglycoside phosphotransferase" evidence="2">
    <location>
        <begin position="115"/>
        <end position="354"/>
    </location>
</feature>
<dbReference type="EMBL" id="NKCK01000172">
    <property type="protein sequence ID" value="RSL94136.1"/>
    <property type="molecule type" value="Genomic_DNA"/>
</dbReference>
<evidence type="ECO:0000259" key="2">
    <source>
        <dbReference type="Pfam" id="PF01636"/>
    </source>
</evidence>
<keyword evidence="4" id="KW-1185">Reference proteome</keyword>
<dbReference type="PANTHER" id="PTHR21310">
    <property type="entry name" value="AMINOGLYCOSIDE PHOSPHOTRANSFERASE-RELATED-RELATED"/>
    <property type="match status" value="1"/>
</dbReference>
<dbReference type="InterPro" id="IPR051678">
    <property type="entry name" value="AGP_Transferase"/>
</dbReference>
<proteinExistence type="predicted"/>
<dbReference type="STRING" id="1325735.A0A428SWQ4"/>
<feature type="compositionally biased region" description="Basic and acidic residues" evidence="1">
    <location>
        <begin position="30"/>
        <end position="41"/>
    </location>
</feature>